<protein>
    <submittedName>
        <fullName evidence="2">Uncharacterized protein</fullName>
    </submittedName>
</protein>
<evidence type="ECO:0000313" key="2">
    <source>
        <dbReference type="EMBL" id="OTG23868.1"/>
    </source>
</evidence>
<dbReference type="InParanoid" id="A0A251UKJ8"/>
<evidence type="ECO:0000313" key="3">
    <source>
        <dbReference type="Proteomes" id="UP000215914"/>
    </source>
</evidence>
<dbReference type="AlphaFoldDB" id="A0A251UKJ8"/>
<feature type="compositionally biased region" description="Polar residues" evidence="1">
    <location>
        <begin position="1"/>
        <end position="28"/>
    </location>
</feature>
<dbReference type="EMBL" id="CM007894">
    <property type="protein sequence ID" value="OTG23868.1"/>
    <property type="molecule type" value="Genomic_DNA"/>
</dbReference>
<organism evidence="2 3">
    <name type="scientific">Helianthus annuus</name>
    <name type="common">Common sunflower</name>
    <dbReference type="NCBI Taxonomy" id="4232"/>
    <lineage>
        <taxon>Eukaryota</taxon>
        <taxon>Viridiplantae</taxon>
        <taxon>Streptophyta</taxon>
        <taxon>Embryophyta</taxon>
        <taxon>Tracheophyta</taxon>
        <taxon>Spermatophyta</taxon>
        <taxon>Magnoliopsida</taxon>
        <taxon>eudicotyledons</taxon>
        <taxon>Gunneridae</taxon>
        <taxon>Pentapetalae</taxon>
        <taxon>asterids</taxon>
        <taxon>campanulids</taxon>
        <taxon>Asterales</taxon>
        <taxon>Asteraceae</taxon>
        <taxon>Asteroideae</taxon>
        <taxon>Heliantheae alliance</taxon>
        <taxon>Heliantheae</taxon>
        <taxon>Helianthus</taxon>
    </lineage>
</organism>
<feature type="region of interest" description="Disordered" evidence="1">
    <location>
        <begin position="1"/>
        <end position="44"/>
    </location>
</feature>
<accession>A0A251UKJ8</accession>
<dbReference type="Proteomes" id="UP000215914">
    <property type="component" value="Chromosome 5"/>
</dbReference>
<reference evidence="3" key="1">
    <citation type="journal article" date="2017" name="Nature">
        <title>The sunflower genome provides insights into oil metabolism, flowering and Asterid evolution.</title>
        <authorList>
            <person name="Badouin H."/>
            <person name="Gouzy J."/>
            <person name="Grassa C.J."/>
            <person name="Murat F."/>
            <person name="Staton S.E."/>
            <person name="Cottret L."/>
            <person name="Lelandais-Briere C."/>
            <person name="Owens G.L."/>
            <person name="Carrere S."/>
            <person name="Mayjonade B."/>
            <person name="Legrand L."/>
            <person name="Gill N."/>
            <person name="Kane N.C."/>
            <person name="Bowers J.E."/>
            <person name="Hubner S."/>
            <person name="Bellec A."/>
            <person name="Berard A."/>
            <person name="Berges H."/>
            <person name="Blanchet N."/>
            <person name="Boniface M.C."/>
            <person name="Brunel D."/>
            <person name="Catrice O."/>
            <person name="Chaidir N."/>
            <person name="Claudel C."/>
            <person name="Donnadieu C."/>
            <person name="Faraut T."/>
            <person name="Fievet G."/>
            <person name="Helmstetter N."/>
            <person name="King M."/>
            <person name="Knapp S.J."/>
            <person name="Lai Z."/>
            <person name="Le Paslier M.C."/>
            <person name="Lippi Y."/>
            <person name="Lorenzon L."/>
            <person name="Mandel J.R."/>
            <person name="Marage G."/>
            <person name="Marchand G."/>
            <person name="Marquand E."/>
            <person name="Bret-Mestries E."/>
            <person name="Morien E."/>
            <person name="Nambeesan S."/>
            <person name="Nguyen T."/>
            <person name="Pegot-Espagnet P."/>
            <person name="Pouilly N."/>
            <person name="Raftis F."/>
            <person name="Sallet E."/>
            <person name="Schiex T."/>
            <person name="Thomas J."/>
            <person name="Vandecasteele C."/>
            <person name="Vares D."/>
            <person name="Vear F."/>
            <person name="Vautrin S."/>
            <person name="Crespi M."/>
            <person name="Mangin B."/>
            <person name="Burke J.M."/>
            <person name="Salse J."/>
            <person name="Munos S."/>
            <person name="Vincourt P."/>
            <person name="Rieseberg L.H."/>
            <person name="Langlade N.B."/>
        </authorList>
    </citation>
    <scope>NUCLEOTIDE SEQUENCE [LARGE SCALE GENOMIC DNA]</scope>
    <source>
        <strain evidence="3">cv. SF193</strain>
    </source>
</reference>
<gene>
    <name evidence="2" type="ORF">HannXRQ_Chr05g0130391</name>
</gene>
<sequence length="79" mass="8442">MSQQEPRTKYSPVTSSTHSATQNPQSPRQPALPPVGPTQPLSPFQPYALGIHLAGLHCNPRIPWGTLYAPREAGGVGTI</sequence>
<evidence type="ECO:0000256" key="1">
    <source>
        <dbReference type="SAM" id="MobiDB-lite"/>
    </source>
</evidence>
<proteinExistence type="predicted"/>
<name>A0A251UKJ8_HELAN</name>
<keyword evidence="3" id="KW-1185">Reference proteome</keyword>